<reference evidence="11" key="1">
    <citation type="submission" date="2015-09" db="EMBL/GenBank/DDBJ databases">
        <authorList>
            <consortium name="Pathogen Informatics"/>
        </authorList>
    </citation>
    <scope>NUCLEOTIDE SEQUENCE [LARGE SCALE GENOMIC DNA]</scope>
    <source>
        <strain evidence="11">Lake Konstanz</strain>
    </source>
</reference>
<evidence type="ECO:0000256" key="1">
    <source>
        <dbReference type="ARBA" id="ARBA00004141"/>
    </source>
</evidence>
<keyword evidence="5" id="KW-0350">Heme biosynthesis</keyword>
<dbReference type="OrthoDB" id="5211at2759"/>
<feature type="transmembrane region" description="Helical" evidence="9">
    <location>
        <begin position="215"/>
        <end position="233"/>
    </location>
</feature>
<evidence type="ECO:0000256" key="3">
    <source>
        <dbReference type="ARBA" id="ARBA00022692"/>
    </source>
</evidence>
<dbReference type="Proteomes" id="UP000051952">
    <property type="component" value="Unassembled WGS sequence"/>
</dbReference>
<dbReference type="InterPro" id="IPR044878">
    <property type="entry name" value="UbiA_sf"/>
</dbReference>
<dbReference type="CDD" id="cd13957">
    <property type="entry name" value="PT_UbiA_Cox10"/>
    <property type="match status" value="1"/>
</dbReference>
<evidence type="ECO:0000256" key="5">
    <source>
        <dbReference type="ARBA" id="ARBA00023133"/>
    </source>
</evidence>
<evidence type="ECO:0000256" key="2">
    <source>
        <dbReference type="ARBA" id="ARBA00022679"/>
    </source>
</evidence>
<feature type="transmembrane region" description="Helical" evidence="9">
    <location>
        <begin position="245"/>
        <end position="266"/>
    </location>
</feature>
<dbReference type="GO" id="GO:0016020">
    <property type="term" value="C:membrane"/>
    <property type="evidence" value="ECO:0007669"/>
    <property type="project" value="UniProtKB-SubCell"/>
</dbReference>
<dbReference type="NCBIfam" id="TIGR01473">
    <property type="entry name" value="cyoE_ctaB"/>
    <property type="match status" value="1"/>
</dbReference>
<evidence type="ECO:0000256" key="7">
    <source>
        <dbReference type="ARBA" id="ARBA00030253"/>
    </source>
</evidence>
<protein>
    <recommendedName>
        <fullName evidence="7">Heme O synthase</fullName>
    </recommendedName>
</protein>
<keyword evidence="2 10" id="KW-0808">Transferase</keyword>
<evidence type="ECO:0000313" key="10">
    <source>
        <dbReference type="EMBL" id="CUG91798.1"/>
    </source>
</evidence>
<dbReference type="VEuPathDB" id="TriTrypDB:BSAL_34185"/>
<dbReference type="InterPro" id="IPR006369">
    <property type="entry name" value="Protohaem_IX_farnesylTrfase"/>
</dbReference>
<gene>
    <name evidence="10" type="ORF">BSAL_34185</name>
</gene>
<dbReference type="OMA" id="PMGYITC"/>
<dbReference type="FunFam" id="1.10.357.140:FF:000006">
    <property type="entry name" value="Protoheme IX farnesyltransferase, mitochondrial"/>
    <property type="match status" value="1"/>
</dbReference>
<dbReference type="EMBL" id="CYKH01001972">
    <property type="protein sequence ID" value="CUG91798.1"/>
    <property type="molecule type" value="Genomic_DNA"/>
</dbReference>
<feature type="transmembrane region" description="Helical" evidence="9">
    <location>
        <begin position="315"/>
        <end position="334"/>
    </location>
</feature>
<dbReference type="GO" id="GO:0008495">
    <property type="term" value="F:protoheme IX farnesyltransferase activity"/>
    <property type="evidence" value="ECO:0007669"/>
    <property type="project" value="InterPro"/>
</dbReference>
<accession>A0A0S4JPE1</accession>
<dbReference type="InterPro" id="IPR000537">
    <property type="entry name" value="UbiA_prenyltransferase"/>
</dbReference>
<feature type="transmembrane region" description="Helical" evidence="9">
    <location>
        <begin position="287"/>
        <end position="309"/>
    </location>
</feature>
<name>A0A0S4JPE1_BODSA</name>
<dbReference type="Pfam" id="PF01040">
    <property type="entry name" value="UbiA"/>
    <property type="match status" value="1"/>
</dbReference>
<keyword evidence="6 9" id="KW-0472">Membrane</keyword>
<proteinExistence type="predicted"/>
<dbReference type="PANTHER" id="PTHR43448">
    <property type="entry name" value="PROTOHEME IX FARNESYLTRANSFERASE, MITOCHONDRIAL"/>
    <property type="match status" value="1"/>
</dbReference>
<evidence type="ECO:0000256" key="8">
    <source>
        <dbReference type="SAM" id="MobiDB-lite"/>
    </source>
</evidence>
<feature type="transmembrane region" description="Helical" evidence="9">
    <location>
        <begin position="181"/>
        <end position="203"/>
    </location>
</feature>
<feature type="transmembrane region" description="Helical" evidence="9">
    <location>
        <begin position="346"/>
        <end position="364"/>
    </location>
</feature>
<sequence>MLRRVVVSIPAYRPSVALRSTRRFNVSTPTPAPTASACPFSGTPTTTDTPTRTCPIMGTPVLPKMACPIEEDTEADIAALRAMPFKTIVSQTGKVRLSGFVTATAVVGYVMAGGTSPLVAAAVTAGTMLQSMSANTANQIIEVEHDKNMKRTCKRPLPVGAITRTGAAALCTAEFVVGTGILAAVSPLAAALGALNWAIYVCMYTPLKRVSATNTWFGSIVGGIPPWMGGAAATGSLTCAAMHPASLLAAFMLVWQIPHFMALSFHCRRDYETAGYKMLAFANPWRASFYAIFLSVIMAAICLVGPYTISMPVEGLWYYPVSIVANTTMIYKSVRFHMDPVRNCRSCFVFSYMYLGVMLLAFTVNHFQPVGTATKVVNSLLAGKESEKEIASVTASS</sequence>
<dbReference type="GO" id="GO:0006784">
    <property type="term" value="P:heme A biosynthetic process"/>
    <property type="evidence" value="ECO:0007669"/>
    <property type="project" value="TreeGrafter"/>
</dbReference>
<organism evidence="10 11">
    <name type="scientific">Bodo saltans</name>
    <name type="common">Flagellated protozoan</name>
    <dbReference type="NCBI Taxonomy" id="75058"/>
    <lineage>
        <taxon>Eukaryota</taxon>
        <taxon>Discoba</taxon>
        <taxon>Euglenozoa</taxon>
        <taxon>Kinetoplastea</taxon>
        <taxon>Metakinetoplastina</taxon>
        <taxon>Eubodonida</taxon>
        <taxon>Bodonidae</taxon>
        <taxon>Bodo</taxon>
    </lineage>
</organism>
<comment type="subcellular location">
    <subcellularLocation>
        <location evidence="1">Membrane</location>
        <topology evidence="1">Multi-pass membrane protein</topology>
    </subcellularLocation>
</comment>
<dbReference type="Gene3D" id="1.10.357.140">
    <property type="entry name" value="UbiA prenyltransferase"/>
    <property type="match status" value="1"/>
</dbReference>
<evidence type="ECO:0000313" key="11">
    <source>
        <dbReference type="Proteomes" id="UP000051952"/>
    </source>
</evidence>
<keyword evidence="4 9" id="KW-1133">Transmembrane helix</keyword>
<evidence type="ECO:0000256" key="9">
    <source>
        <dbReference type="SAM" id="Phobius"/>
    </source>
</evidence>
<evidence type="ECO:0000256" key="4">
    <source>
        <dbReference type="ARBA" id="ARBA00022989"/>
    </source>
</evidence>
<dbReference type="PANTHER" id="PTHR43448:SF2">
    <property type="entry name" value="PROTOHEME IX FARNESYLTRANSFERASE, MITOCHONDRIAL"/>
    <property type="match status" value="1"/>
</dbReference>
<dbReference type="AlphaFoldDB" id="A0A0S4JPE1"/>
<keyword evidence="11" id="KW-1185">Reference proteome</keyword>
<dbReference type="GO" id="GO:0005739">
    <property type="term" value="C:mitochondrion"/>
    <property type="evidence" value="ECO:0007669"/>
    <property type="project" value="TreeGrafter"/>
</dbReference>
<feature type="compositionally biased region" description="Low complexity" evidence="8">
    <location>
        <begin position="27"/>
        <end position="51"/>
    </location>
</feature>
<keyword evidence="3 9" id="KW-0812">Transmembrane</keyword>
<evidence type="ECO:0000256" key="6">
    <source>
        <dbReference type="ARBA" id="ARBA00023136"/>
    </source>
</evidence>
<feature type="region of interest" description="Disordered" evidence="8">
    <location>
        <begin position="25"/>
        <end position="51"/>
    </location>
</feature>